<dbReference type="SUPFAM" id="SSF49562">
    <property type="entry name" value="C2 domain (Calcium/lipid-binding domain, CaLB)"/>
    <property type="match status" value="1"/>
</dbReference>
<reference evidence="5" key="1">
    <citation type="submission" date="2019-03" db="EMBL/GenBank/DDBJ databases">
        <title>Long read genome sequence of the mycoparasitic Pythium oligandrum ATCC 38472 isolated from sugarbeet rhizosphere.</title>
        <authorList>
            <person name="Gaulin E."/>
        </authorList>
    </citation>
    <scope>NUCLEOTIDE SEQUENCE</scope>
    <source>
        <strain evidence="5">ATCC 38472_TT</strain>
    </source>
</reference>
<dbReference type="PROSITE" id="PS50297">
    <property type="entry name" value="ANK_REP_REGION"/>
    <property type="match status" value="5"/>
</dbReference>
<feature type="repeat" description="ANK" evidence="3">
    <location>
        <begin position="100"/>
        <end position="132"/>
    </location>
</feature>
<dbReference type="InterPro" id="IPR000008">
    <property type="entry name" value="C2_dom"/>
</dbReference>
<dbReference type="GO" id="GO:0005634">
    <property type="term" value="C:nucleus"/>
    <property type="evidence" value="ECO:0007669"/>
    <property type="project" value="TreeGrafter"/>
</dbReference>
<feature type="repeat" description="ANK" evidence="3">
    <location>
        <begin position="66"/>
        <end position="99"/>
    </location>
</feature>
<dbReference type="Pfam" id="PF08477">
    <property type="entry name" value="Roc"/>
    <property type="match status" value="1"/>
</dbReference>
<keyword evidence="6" id="KW-1185">Reference proteome</keyword>
<evidence type="ECO:0000256" key="3">
    <source>
        <dbReference type="PROSITE-ProRule" id="PRU00023"/>
    </source>
</evidence>
<sequence>MSLHDAVKKGDLDGLKTLVAAGEDVNARDNSIGRMPLHYAALSNNVAIAEFLLRHGAVVDARSSKNKLTPLHFAAEKDNNEVAILLVKQFNAPVNAPDKNGRTPLHCAALMDSTEVASFLLEEGATLDAADQDGRTPLHLAAKSDQTTVAEILLDRGASVDAVSRLGRTALHLAASSSGPAFVKLLLRRGANPGRLDKEGNSPLRCLVVRAFGNDRVLEDELKTTYLLVSAGATWSRDDERLVRQVAKEMQRERLVSGLLAAIHGWIKQRASGVKSLARLPLDVYKRGGGDVRFYFQSISGIKDEMAAPGSTEVHATEYRKKLCVVGPNKWGKSSFIKTLTTKEASLETEDVRTIGIDIHRWAFDAPRSRELRRFEVSVWDFVGQDEFQSTHNVFFTKGTMYVLCIDLKAYADALEIAKVEDAGARSSQMDAFVEKNIFRWIRRICACEIESEFVLLGTKSDLIGHDMTLIAKIEMDVTERLHRKAKQAEQEVNRAIVALKKDVHNDLDQQDEGAAGNQQRIRMMETLQKKPRFLSDRLMITSSTDLTGLKQVSRTLQQYITESKSSFLMPKTYACVDHVLRDLRLAVSVGSMSSRVSAAFKSIDELTKAISSHVRLSTDEITATLHVLHDLGDILWFDDAEDELADVVFLSPEIVVDFIRQVVNQTRQEDSVLTQRGRLRHEQLAQLDLWSDIYDDRLMLQLKQLLCQFQLVYPAGSGVIKWNSDLIVPMYWKQHSPASSNLSSSDDSFPARVCWEYDFHQQLPDVIFDKLGVQSYSAHYSSDRIFMRDSFETREEGKHLARVVKKQRDTTLDYEDWTILAIEVKATSYDEAWKQLIWYSINLEKLLEAFPGLWVTRYTVPSYTMKCQVEDLLAERAGQRGMGAIDVSRLPARMEWYTKKVWKLEDNGVSRLTVQDDSGSSDQSETDIEARFRTLLENQFQDVYAHIDLSTDKLLKQLAEIGNRRDYPALWTLELQQEKKLLGLTSTYILKLRSHLSGRCFHPPITITAANSFFGKYGVQIKLGLSLFSNMPLGDFANKIIDCITPELDKAVAVHSLVEDFDLDCVGGVDMARDRSLSPDGTIVLLRDLLTLYDESFDPLKMSTISGLECAVIKSTGEHIWAHRTEIQGRIDIVFRHDYVNSGSSVSVILEEPMMEPLPFQPEPEPEVVPVHSVSHGSPSVSKQWTAQSVVVRLMGVQNLPNIRLIGKQSPYCKWRLINMRGENVASGRTAPHSGGGSNPKWSEQTFMVELPHGGLEALQKCTLVARVKAERGWGFSEEISSGSYVLRDLNTSALEAGAWQAHEVALLHKHGELGGMLTFQIRIDAATV</sequence>
<dbReference type="InterPro" id="IPR032171">
    <property type="entry name" value="COR-A"/>
</dbReference>
<evidence type="ECO:0000313" key="5">
    <source>
        <dbReference type="EMBL" id="TMW58615.1"/>
    </source>
</evidence>
<dbReference type="InterPro" id="IPR036770">
    <property type="entry name" value="Ankyrin_rpt-contain_sf"/>
</dbReference>
<dbReference type="InterPro" id="IPR027417">
    <property type="entry name" value="P-loop_NTPase"/>
</dbReference>
<dbReference type="Pfam" id="PF12796">
    <property type="entry name" value="Ank_2"/>
    <property type="match status" value="1"/>
</dbReference>
<dbReference type="GO" id="GO:0045944">
    <property type="term" value="P:positive regulation of transcription by RNA polymerase II"/>
    <property type="evidence" value="ECO:0007669"/>
    <property type="project" value="TreeGrafter"/>
</dbReference>
<dbReference type="SUPFAM" id="SSF48403">
    <property type="entry name" value="Ankyrin repeat"/>
    <property type="match status" value="1"/>
</dbReference>
<feature type="repeat" description="ANK" evidence="3">
    <location>
        <begin position="133"/>
        <end position="165"/>
    </location>
</feature>
<dbReference type="PROSITE" id="PS50004">
    <property type="entry name" value="C2"/>
    <property type="match status" value="1"/>
</dbReference>
<dbReference type="PRINTS" id="PR01415">
    <property type="entry name" value="ANKYRIN"/>
</dbReference>
<dbReference type="PROSITE" id="PS50088">
    <property type="entry name" value="ANK_REPEAT"/>
    <property type="match status" value="6"/>
</dbReference>
<dbReference type="SMART" id="SM00248">
    <property type="entry name" value="ANK"/>
    <property type="match status" value="6"/>
</dbReference>
<feature type="repeat" description="ANK" evidence="3">
    <location>
        <begin position="166"/>
        <end position="198"/>
    </location>
</feature>
<dbReference type="InterPro" id="IPR050663">
    <property type="entry name" value="Ankyrin-SOCS_Box"/>
</dbReference>
<protein>
    <recommendedName>
        <fullName evidence="4">C2 domain-containing protein</fullName>
    </recommendedName>
</protein>
<dbReference type="InterPro" id="IPR002110">
    <property type="entry name" value="Ankyrin_rpt"/>
</dbReference>
<evidence type="ECO:0000313" key="6">
    <source>
        <dbReference type="Proteomes" id="UP000794436"/>
    </source>
</evidence>
<organism evidence="5 6">
    <name type="scientific">Pythium oligandrum</name>
    <name type="common">Mycoparasitic fungus</name>
    <dbReference type="NCBI Taxonomy" id="41045"/>
    <lineage>
        <taxon>Eukaryota</taxon>
        <taxon>Sar</taxon>
        <taxon>Stramenopiles</taxon>
        <taxon>Oomycota</taxon>
        <taxon>Peronosporomycetes</taxon>
        <taxon>Pythiales</taxon>
        <taxon>Pythiaceae</taxon>
        <taxon>Pythium</taxon>
    </lineage>
</organism>
<feature type="domain" description="C2" evidence="4">
    <location>
        <begin position="1172"/>
        <end position="1302"/>
    </location>
</feature>
<feature type="repeat" description="ANK" evidence="3">
    <location>
        <begin position="1"/>
        <end position="30"/>
    </location>
</feature>
<dbReference type="OrthoDB" id="125484at2759"/>
<dbReference type="Gene3D" id="3.40.50.300">
    <property type="entry name" value="P-loop containing nucleotide triphosphate hydrolases"/>
    <property type="match status" value="1"/>
</dbReference>
<evidence type="ECO:0000259" key="4">
    <source>
        <dbReference type="PROSITE" id="PS50004"/>
    </source>
</evidence>
<dbReference type="Gene3D" id="2.60.40.150">
    <property type="entry name" value="C2 domain"/>
    <property type="match status" value="1"/>
</dbReference>
<dbReference type="Gene3D" id="1.25.40.20">
    <property type="entry name" value="Ankyrin repeat-containing domain"/>
    <property type="match status" value="2"/>
</dbReference>
<dbReference type="SUPFAM" id="SSF52540">
    <property type="entry name" value="P-loop containing nucleoside triphosphate hydrolases"/>
    <property type="match status" value="1"/>
</dbReference>
<dbReference type="Pfam" id="PF00168">
    <property type="entry name" value="C2"/>
    <property type="match status" value="1"/>
</dbReference>
<proteinExistence type="predicted"/>
<keyword evidence="2 3" id="KW-0040">ANK repeat</keyword>
<evidence type="ECO:0000256" key="1">
    <source>
        <dbReference type="ARBA" id="ARBA00022737"/>
    </source>
</evidence>
<comment type="caution">
    <text evidence="5">The sequence shown here is derived from an EMBL/GenBank/DDBJ whole genome shotgun (WGS) entry which is preliminary data.</text>
</comment>
<keyword evidence="1" id="KW-0677">Repeat</keyword>
<name>A0A8K1C8V3_PYTOL</name>
<dbReference type="Pfam" id="PF00023">
    <property type="entry name" value="Ank"/>
    <property type="match status" value="3"/>
</dbReference>
<dbReference type="InterPro" id="IPR035892">
    <property type="entry name" value="C2_domain_sf"/>
</dbReference>
<gene>
    <name evidence="5" type="ORF">Poli38472_010174</name>
</gene>
<dbReference type="Pfam" id="PF16095">
    <property type="entry name" value="COR-A"/>
    <property type="match status" value="1"/>
</dbReference>
<accession>A0A8K1C8V3</accession>
<dbReference type="PANTHER" id="PTHR24193">
    <property type="entry name" value="ANKYRIN REPEAT PROTEIN"/>
    <property type="match status" value="1"/>
</dbReference>
<dbReference type="SMART" id="SM00239">
    <property type="entry name" value="C2"/>
    <property type="match status" value="1"/>
</dbReference>
<dbReference type="Proteomes" id="UP000794436">
    <property type="component" value="Unassembled WGS sequence"/>
</dbReference>
<dbReference type="PANTHER" id="PTHR24193:SF121">
    <property type="entry name" value="ADA2A-CONTAINING COMPLEX COMPONENT 3, ISOFORM D"/>
    <property type="match status" value="1"/>
</dbReference>
<evidence type="ECO:0000256" key="2">
    <source>
        <dbReference type="ARBA" id="ARBA00023043"/>
    </source>
</evidence>
<feature type="repeat" description="ANK" evidence="3">
    <location>
        <begin position="32"/>
        <end position="64"/>
    </location>
</feature>
<dbReference type="EMBL" id="SPLM01000111">
    <property type="protein sequence ID" value="TMW58615.1"/>
    <property type="molecule type" value="Genomic_DNA"/>
</dbReference>
<dbReference type="GO" id="GO:0000976">
    <property type="term" value="F:transcription cis-regulatory region binding"/>
    <property type="evidence" value="ECO:0007669"/>
    <property type="project" value="TreeGrafter"/>
</dbReference>